<sequence>MPFATDRARAHKAYASCSTDSVSTRRIRRMCSTCKTAIRSRCTRSRSVAADRHARRIRIKTAAELSVGSREIFPSGYRVLREKDACKRVACHLQASTH</sequence>
<proteinExistence type="predicted"/>
<organism evidence="1 2">
    <name type="scientific">Cercospora beticola</name>
    <name type="common">Sugarbeet leaf spot fungus</name>
    <dbReference type="NCBI Taxonomy" id="122368"/>
    <lineage>
        <taxon>Eukaryota</taxon>
        <taxon>Fungi</taxon>
        <taxon>Dikarya</taxon>
        <taxon>Ascomycota</taxon>
        <taxon>Pezizomycotina</taxon>
        <taxon>Dothideomycetes</taxon>
        <taxon>Dothideomycetidae</taxon>
        <taxon>Mycosphaerellales</taxon>
        <taxon>Mycosphaerellaceae</taxon>
        <taxon>Cercospora</taxon>
    </lineage>
</organism>
<dbReference type="AlphaFoldDB" id="A0A2G5IBM3"/>
<comment type="caution">
    <text evidence="1">The sequence shown here is derived from an EMBL/GenBank/DDBJ whole genome shotgun (WGS) entry which is preliminary data.</text>
</comment>
<name>A0A2G5IBM3_CERBT</name>
<dbReference type="EMBL" id="LKMD01000100">
    <property type="protein sequence ID" value="PIB02179.1"/>
    <property type="molecule type" value="Genomic_DNA"/>
</dbReference>
<evidence type="ECO:0000313" key="1">
    <source>
        <dbReference type="EMBL" id="PIB02179.1"/>
    </source>
</evidence>
<reference evidence="1 2" key="1">
    <citation type="submission" date="2015-10" db="EMBL/GenBank/DDBJ databases">
        <title>The cercosporin biosynthetic gene cluster was horizontally transferred to several fungal lineages and shown to be expanded in Cercospora beticola based on microsynteny with recipient genomes.</title>
        <authorList>
            <person name="De Jonge R."/>
            <person name="Ebert M.K."/>
            <person name="Suttle J.C."/>
            <person name="Jurick Ii W.M."/>
            <person name="Secor G.A."/>
            <person name="Thomma B.P."/>
            <person name="Van De Peer Y."/>
            <person name="Bolton M.D."/>
        </authorList>
    </citation>
    <scope>NUCLEOTIDE SEQUENCE [LARGE SCALE GENOMIC DNA]</scope>
    <source>
        <strain evidence="1 2">09-40</strain>
    </source>
</reference>
<evidence type="ECO:0000313" key="2">
    <source>
        <dbReference type="Proteomes" id="UP000230605"/>
    </source>
</evidence>
<accession>A0A2G5IBM3</accession>
<dbReference type="Proteomes" id="UP000230605">
    <property type="component" value="Chromosome 1"/>
</dbReference>
<gene>
    <name evidence="1" type="ORF">CB0940_00729</name>
</gene>
<protein>
    <submittedName>
        <fullName evidence="1">Uncharacterized protein</fullName>
    </submittedName>
</protein>